<gene>
    <name evidence="2" type="ORF">IQ251_15655</name>
</gene>
<evidence type="ECO:0000313" key="2">
    <source>
        <dbReference type="EMBL" id="MBE9375886.1"/>
    </source>
</evidence>
<keyword evidence="3" id="KW-1185">Reference proteome</keyword>
<sequence length="394" mass="38044">MTPPGSTSAASTGGSGTAQLVEELKATTEAVRGRGWLSADLGSAGAELSAAVPDPLSALSSAGFGFITEAVSFLVEPLQQLTADPGAVSSGTQSFLDAGQAIFSTAASYQQAAASETGGWSGAAATGYLQTGAELVHSLNGLGQASQALAESAAGAGEAVAKTHAEVTVLINEAVGRIIMILNQAVAAAQATGGASIAAAIPQSVQVATDYGGRIAQKMQELLSSLQGLMQHVDSAATALARLTGTIAAIGQQASGGGGAPSGTASTSSLRTGSGDSSRDGVGEAQQVSPSSTGAASYAGIGSTGASTGLAAGAYTGTGGVAAAGHSTGGGMSSASPGAAGGAVPFYGGGAGGRRPADGPDSTHESQVGKRYDAEAAWRSREESDQAGYDYPAR</sequence>
<comment type="caution">
    <text evidence="2">The sequence shown here is derived from an EMBL/GenBank/DDBJ whole genome shotgun (WGS) entry which is preliminary data.</text>
</comment>
<feature type="region of interest" description="Disordered" evidence="1">
    <location>
        <begin position="253"/>
        <end position="296"/>
    </location>
</feature>
<dbReference type="EMBL" id="JADEYC010000027">
    <property type="protein sequence ID" value="MBE9375886.1"/>
    <property type="molecule type" value="Genomic_DNA"/>
</dbReference>
<reference evidence="2" key="1">
    <citation type="submission" date="2020-10" db="EMBL/GenBank/DDBJ databases">
        <title>Diversity and distribution of actinomycetes associated with coral in the coast of Hainan.</title>
        <authorList>
            <person name="Li F."/>
        </authorList>
    </citation>
    <scope>NUCLEOTIDE SEQUENCE</scope>
    <source>
        <strain evidence="2">HNM0983</strain>
    </source>
</reference>
<dbReference type="AlphaFoldDB" id="A0A929BBN5"/>
<protein>
    <submittedName>
        <fullName evidence="2">Uncharacterized protein</fullName>
    </submittedName>
</protein>
<dbReference type="RefSeq" id="WP_193929331.1">
    <property type="nucleotide sequence ID" value="NZ_JADEYC010000027.1"/>
</dbReference>
<accession>A0A929BBN5</accession>
<organism evidence="2 3">
    <name type="scientific">Saccharopolyspora montiporae</name>
    <dbReference type="NCBI Taxonomy" id="2781240"/>
    <lineage>
        <taxon>Bacteria</taxon>
        <taxon>Bacillati</taxon>
        <taxon>Actinomycetota</taxon>
        <taxon>Actinomycetes</taxon>
        <taxon>Pseudonocardiales</taxon>
        <taxon>Pseudonocardiaceae</taxon>
        <taxon>Saccharopolyspora</taxon>
    </lineage>
</organism>
<name>A0A929BBN5_9PSEU</name>
<dbReference type="Proteomes" id="UP000598360">
    <property type="component" value="Unassembled WGS sequence"/>
</dbReference>
<proteinExistence type="predicted"/>
<evidence type="ECO:0000256" key="1">
    <source>
        <dbReference type="SAM" id="MobiDB-lite"/>
    </source>
</evidence>
<feature type="compositionally biased region" description="Low complexity" evidence="1">
    <location>
        <begin position="333"/>
        <end position="346"/>
    </location>
</feature>
<feature type="region of interest" description="Disordered" evidence="1">
    <location>
        <begin position="326"/>
        <end position="394"/>
    </location>
</feature>
<feature type="compositionally biased region" description="Basic and acidic residues" evidence="1">
    <location>
        <begin position="355"/>
        <end position="384"/>
    </location>
</feature>
<evidence type="ECO:0000313" key="3">
    <source>
        <dbReference type="Proteomes" id="UP000598360"/>
    </source>
</evidence>